<dbReference type="GO" id="GO:0003677">
    <property type="term" value="F:DNA binding"/>
    <property type="evidence" value="ECO:0007669"/>
    <property type="project" value="UniProtKB-KW"/>
</dbReference>
<dbReference type="RefSeq" id="XP_014172600.1">
    <property type="nucleotide sequence ID" value="XM_014317125.1"/>
</dbReference>
<organism evidence="4">
    <name type="scientific">Grosmannia clavigera (strain kw1407 / UAMH 11150)</name>
    <name type="common">Blue stain fungus</name>
    <name type="synonym">Graphiocladiella clavigera</name>
    <dbReference type="NCBI Taxonomy" id="655863"/>
    <lineage>
        <taxon>Eukaryota</taxon>
        <taxon>Fungi</taxon>
        <taxon>Dikarya</taxon>
        <taxon>Ascomycota</taxon>
        <taxon>Pezizomycotina</taxon>
        <taxon>Sordariomycetes</taxon>
        <taxon>Sordariomycetidae</taxon>
        <taxon>Ophiostomatales</taxon>
        <taxon>Ophiostomataceae</taxon>
        <taxon>Leptographium</taxon>
    </lineage>
</organism>
<dbReference type="CDD" id="cd00167">
    <property type="entry name" value="SANT"/>
    <property type="match status" value="1"/>
</dbReference>
<dbReference type="SMART" id="SM00717">
    <property type="entry name" value="SANT"/>
    <property type="match status" value="1"/>
</dbReference>
<keyword evidence="4" id="KW-1185">Reference proteome</keyword>
<dbReference type="Gene3D" id="1.10.10.60">
    <property type="entry name" value="Homeodomain-like"/>
    <property type="match status" value="1"/>
</dbReference>
<evidence type="ECO:0000313" key="4">
    <source>
        <dbReference type="Proteomes" id="UP000007796"/>
    </source>
</evidence>
<proteinExistence type="predicted"/>
<accession>F0XIA3</accession>
<dbReference type="EMBL" id="GL629769">
    <property type="protein sequence ID" value="EFX03118.1"/>
    <property type="molecule type" value="Genomic_DNA"/>
</dbReference>
<dbReference type="OrthoDB" id="5334491at2759"/>
<name>F0XIA3_GROCL</name>
<gene>
    <name evidence="3" type="ORF">CMQ_3047</name>
</gene>
<dbReference type="InParanoid" id="F0XIA3"/>
<evidence type="ECO:0000256" key="1">
    <source>
        <dbReference type="SAM" id="MobiDB-lite"/>
    </source>
</evidence>
<sequence>MFLHGFACDQAHSSLAAAATTASAPFPSPSSAAAHPFTRGLPTGLFASPPASPTHASSLHDAAGDIFTTCRSLQTALQSTAPASAPISTPSAVPSFPLTPPQQQHRHHEQLTPPFTHAPPPFKLRLRPRKAAATVSADSTSTDDSAAADTTTIDAYSTAARKRIIKRMPLTRNPNKRLRSVDQDHDGFEIRDDDIFPQPSLASYPFGSPSPSLAQAPALLPAPSLQLFRRSSHEDIFAVAAPVPTVTDPTTPPRPQTPRRSRIAPEALPLGLARSDFHTLHADGVPDDSSRSAAPVEVEVDGESWSSEDDRMLVELVLDKLQLSKTDWQDCARSLGKKDRQSVGRRWKSLMLGGDIGLRPGARSNRRGRIHATWR</sequence>
<dbReference type="eggNOG" id="ENOG502SRDU">
    <property type="taxonomic scope" value="Eukaryota"/>
</dbReference>
<dbReference type="GeneID" id="25976104"/>
<keyword evidence="3" id="KW-0238">DNA-binding</keyword>
<dbReference type="Proteomes" id="UP000007796">
    <property type="component" value="Unassembled WGS sequence"/>
</dbReference>
<dbReference type="Pfam" id="PF13921">
    <property type="entry name" value="Myb_DNA-bind_6"/>
    <property type="match status" value="1"/>
</dbReference>
<evidence type="ECO:0000313" key="3">
    <source>
        <dbReference type="EMBL" id="EFX03118.1"/>
    </source>
</evidence>
<dbReference type="HOGENOM" id="CLU_049367_0_0_1"/>
<feature type="domain" description="Myb-like" evidence="2">
    <location>
        <begin position="297"/>
        <end position="351"/>
    </location>
</feature>
<reference evidence="3 4" key="1">
    <citation type="journal article" date="2011" name="Proc. Natl. Acad. Sci. U.S.A.">
        <title>Genome and transcriptome analyses of the mountain pine beetle-fungal symbiont Grosmannia clavigera, a lodgepole pine pathogen.</title>
        <authorList>
            <person name="DiGuistini S."/>
            <person name="Wang Y."/>
            <person name="Liao N.Y."/>
            <person name="Taylor G."/>
            <person name="Tanguay P."/>
            <person name="Feau N."/>
            <person name="Henrissat B."/>
            <person name="Chan S.K."/>
            <person name="Hesse-Orce U."/>
            <person name="Alamouti S.M."/>
            <person name="Tsui C.K.M."/>
            <person name="Docking R.T."/>
            <person name="Levasseur A."/>
            <person name="Haridas S."/>
            <person name="Robertson G."/>
            <person name="Birol I."/>
            <person name="Holt R.A."/>
            <person name="Marra M.A."/>
            <person name="Hamelin R.C."/>
            <person name="Hirst M."/>
            <person name="Jones S.J.M."/>
            <person name="Bohlmann J."/>
            <person name="Breuil C."/>
        </authorList>
    </citation>
    <scope>NUCLEOTIDE SEQUENCE [LARGE SCALE GENOMIC DNA]</scope>
    <source>
        <strain evidence="4">kw1407 / UAMH 11150</strain>
    </source>
</reference>
<feature type="compositionally biased region" description="Low complexity" evidence="1">
    <location>
        <begin position="81"/>
        <end position="95"/>
    </location>
</feature>
<protein>
    <submittedName>
        <fullName evidence="3">DNA-binding protein</fullName>
    </submittedName>
</protein>
<feature type="region of interest" description="Disordered" evidence="1">
    <location>
        <begin position="81"/>
        <end position="121"/>
    </location>
</feature>
<dbReference type="InterPro" id="IPR001005">
    <property type="entry name" value="SANT/Myb"/>
</dbReference>
<dbReference type="PROSITE" id="PS50090">
    <property type="entry name" value="MYB_LIKE"/>
    <property type="match status" value="1"/>
</dbReference>
<dbReference type="AlphaFoldDB" id="F0XIA3"/>
<evidence type="ECO:0000259" key="2">
    <source>
        <dbReference type="PROSITE" id="PS50090"/>
    </source>
</evidence>